<reference evidence="1" key="1">
    <citation type="submission" date="2019-08" db="EMBL/GenBank/DDBJ databases">
        <authorList>
            <person name="Kucharzyk K."/>
            <person name="Murdoch R.W."/>
            <person name="Higgins S."/>
            <person name="Loffler F."/>
        </authorList>
    </citation>
    <scope>NUCLEOTIDE SEQUENCE</scope>
</reference>
<dbReference type="AlphaFoldDB" id="A0A645I2P0"/>
<dbReference type="InterPro" id="IPR007922">
    <property type="entry name" value="DciA-like"/>
</dbReference>
<evidence type="ECO:0000313" key="1">
    <source>
        <dbReference type="EMBL" id="MPN45571.1"/>
    </source>
</evidence>
<dbReference type="EMBL" id="VSSQ01105575">
    <property type="protein sequence ID" value="MPN45571.1"/>
    <property type="molecule type" value="Genomic_DNA"/>
</dbReference>
<dbReference type="PANTHER" id="PTHR36456">
    <property type="entry name" value="UPF0232 PROTEIN SCO3875"/>
    <property type="match status" value="1"/>
</dbReference>
<comment type="caution">
    <text evidence="1">The sequence shown here is derived from an EMBL/GenBank/DDBJ whole genome shotgun (WGS) entry which is preliminary data.</text>
</comment>
<name>A0A645I2P0_9ZZZZ</name>
<organism evidence="1">
    <name type="scientific">bioreactor metagenome</name>
    <dbReference type="NCBI Taxonomy" id="1076179"/>
    <lineage>
        <taxon>unclassified sequences</taxon>
        <taxon>metagenomes</taxon>
        <taxon>ecological metagenomes</taxon>
    </lineage>
</organism>
<proteinExistence type="predicted"/>
<accession>A0A645I2P0</accession>
<protein>
    <recommendedName>
        <fullName evidence="2">DUF721 domain-containing protein</fullName>
    </recommendedName>
</protein>
<evidence type="ECO:0008006" key="2">
    <source>
        <dbReference type="Google" id="ProtNLM"/>
    </source>
</evidence>
<dbReference type="Pfam" id="PF05258">
    <property type="entry name" value="DciA"/>
    <property type="match status" value="1"/>
</dbReference>
<dbReference type="PANTHER" id="PTHR36456:SF1">
    <property type="entry name" value="UPF0232 PROTEIN SCO3875"/>
    <property type="match status" value="1"/>
</dbReference>
<sequence length="96" mass="11176">MRKKNTESLRDVITQVLKSNHLDKPLNEKRIIDAWPIVLGENIMQYTTELSIKNRILYVTLSASVLRHDLFLSREEIKKSLNKQVGGEIINSIIFR</sequence>
<gene>
    <name evidence="1" type="ORF">SDC9_193138</name>
</gene>